<comment type="cofactor">
    <cofactor evidence="5">
        <name>Mg(2+)</name>
        <dbReference type="ChEBI" id="CHEBI:18420"/>
    </cofactor>
    <text evidence="5">Can also use Mn(2+) ion.</text>
</comment>
<dbReference type="InterPro" id="IPR006254">
    <property type="entry name" value="Isocitrate_lyase"/>
</dbReference>
<gene>
    <name evidence="6" type="ORF">EAS64_19525</name>
</gene>
<keyword evidence="5" id="KW-0460">Magnesium</keyword>
<dbReference type="CDD" id="cd00377">
    <property type="entry name" value="ICL_PEPM"/>
    <property type="match status" value="1"/>
</dbReference>
<evidence type="ECO:0000256" key="1">
    <source>
        <dbReference type="ARBA" id="ARBA00023239"/>
    </source>
</evidence>
<accession>A0A6P2C0S7</accession>
<keyword evidence="1 6" id="KW-0456">Lyase</keyword>
<keyword evidence="5" id="KW-0479">Metal-binding</keyword>
<dbReference type="OrthoDB" id="8629576at2"/>
<dbReference type="GO" id="GO:0019752">
    <property type="term" value="P:carboxylic acid metabolic process"/>
    <property type="evidence" value="ECO:0007669"/>
    <property type="project" value="InterPro"/>
</dbReference>
<dbReference type="EMBL" id="RPFW01000003">
    <property type="protein sequence ID" value="TVZ04547.1"/>
    <property type="molecule type" value="Genomic_DNA"/>
</dbReference>
<sequence length="330" mass="35146">MSAIGEQAALLQHEWQTDPRWAGITRDYSAQDVIRLRGCVAGEHSVARRAASRLWGLLHTQDTVRALGAATGSHAVQLARAGSQAIYLPGQAGRPGDGIVPAGRPMVPVVADAETGIGGAPDAFELMKAMIEAGVAGVRFEDHLGGTVLVPTGQHIDTLTAARLAADVLGVPSLVIARTGARTASLLTSDIDERDHEFLTGERTAEGFYRVEPGLYACGTRALAFAPYADVLWLETPEPDLAAARAFACVIHSQYPDKLLAYSCSPSFNWRAQLDDASAVSFRKELAALGYRFQVTTPAGFRASDDVRAYGQPYEAELALEPSGFTATRP</sequence>
<dbReference type="Gene3D" id="3.20.20.60">
    <property type="entry name" value="Phosphoenolpyruvate-binding domains"/>
    <property type="match status" value="2"/>
</dbReference>
<dbReference type="PANTHER" id="PTHR21631">
    <property type="entry name" value="ISOCITRATE LYASE/MALATE SYNTHASE"/>
    <property type="match status" value="1"/>
</dbReference>
<evidence type="ECO:0000256" key="5">
    <source>
        <dbReference type="PIRSR" id="PIRSR001362-3"/>
    </source>
</evidence>
<comment type="catalytic activity">
    <reaction evidence="2">
        <text>D-threo-isocitrate = glyoxylate + succinate</text>
        <dbReference type="Rhea" id="RHEA:13245"/>
        <dbReference type="ChEBI" id="CHEBI:15562"/>
        <dbReference type="ChEBI" id="CHEBI:30031"/>
        <dbReference type="ChEBI" id="CHEBI:36655"/>
        <dbReference type="EC" id="4.1.3.1"/>
    </reaction>
</comment>
<keyword evidence="7" id="KW-1185">Reference proteome</keyword>
<dbReference type="GO" id="GO:0046872">
    <property type="term" value="F:metal ion binding"/>
    <property type="evidence" value="ECO:0007669"/>
    <property type="project" value="UniProtKB-KW"/>
</dbReference>
<dbReference type="AlphaFoldDB" id="A0A6P2C0S7"/>
<evidence type="ECO:0000256" key="2">
    <source>
        <dbReference type="ARBA" id="ARBA00023531"/>
    </source>
</evidence>
<feature type="binding site" evidence="5">
    <location>
        <position position="112"/>
    </location>
    <ligand>
        <name>Mg(2+)</name>
        <dbReference type="ChEBI" id="CHEBI:18420"/>
    </ligand>
</feature>
<organism evidence="6 7">
    <name type="scientific">Trebonia kvetii</name>
    <dbReference type="NCBI Taxonomy" id="2480626"/>
    <lineage>
        <taxon>Bacteria</taxon>
        <taxon>Bacillati</taxon>
        <taxon>Actinomycetota</taxon>
        <taxon>Actinomycetes</taxon>
        <taxon>Streptosporangiales</taxon>
        <taxon>Treboniaceae</taxon>
        <taxon>Trebonia</taxon>
    </lineage>
</organism>
<dbReference type="InterPro" id="IPR015813">
    <property type="entry name" value="Pyrv/PenolPyrv_kinase-like_dom"/>
</dbReference>
<dbReference type="InterPro" id="IPR040442">
    <property type="entry name" value="Pyrv_kinase-like_dom_sf"/>
</dbReference>
<evidence type="ECO:0000313" key="7">
    <source>
        <dbReference type="Proteomes" id="UP000460272"/>
    </source>
</evidence>
<dbReference type="PANTHER" id="PTHR21631:SF3">
    <property type="entry name" value="BIFUNCTIONAL GLYOXYLATE CYCLE PROTEIN"/>
    <property type="match status" value="1"/>
</dbReference>
<reference evidence="6 7" key="1">
    <citation type="submission" date="2018-11" db="EMBL/GenBank/DDBJ databases">
        <title>Trebonia kvetii gen.nov., sp.nov., a novel acidophilic actinobacterium, and proposal of the new actinobacterial family Treboniaceae fam. nov.</title>
        <authorList>
            <person name="Rapoport D."/>
            <person name="Sagova-Mareckova M."/>
            <person name="Sedlacek I."/>
            <person name="Provaznik J."/>
            <person name="Kralova S."/>
            <person name="Pavlinic D."/>
            <person name="Benes V."/>
            <person name="Kopecky J."/>
        </authorList>
    </citation>
    <scope>NUCLEOTIDE SEQUENCE [LARGE SCALE GENOMIC DNA]</scope>
    <source>
        <strain evidence="6 7">15Tr583</strain>
    </source>
</reference>
<evidence type="ECO:0000313" key="6">
    <source>
        <dbReference type="EMBL" id="TVZ04547.1"/>
    </source>
</evidence>
<dbReference type="SUPFAM" id="SSF51621">
    <property type="entry name" value="Phosphoenolpyruvate/pyruvate domain"/>
    <property type="match status" value="1"/>
</dbReference>
<dbReference type="Proteomes" id="UP000460272">
    <property type="component" value="Unassembled WGS sequence"/>
</dbReference>
<comment type="caution">
    <text evidence="6">The sequence shown here is derived from an EMBL/GenBank/DDBJ whole genome shotgun (WGS) entry which is preliminary data.</text>
</comment>
<protein>
    <recommendedName>
        <fullName evidence="3">Isocitrase</fullName>
    </recommendedName>
    <alternativeName>
        <fullName evidence="4">Isocitratase</fullName>
    </alternativeName>
</protein>
<dbReference type="InterPro" id="IPR039556">
    <property type="entry name" value="ICL/PEPM"/>
</dbReference>
<dbReference type="RefSeq" id="WP_145854610.1">
    <property type="nucleotide sequence ID" value="NZ_RPFW01000003.1"/>
</dbReference>
<name>A0A6P2C0S7_9ACTN</name>
<evidence type="ECO:0000256" key="4">
    <source>
        <dbReference type="ARBA" id="ARBA00031921"/>
    </source>
</evidence>
<proteinExistence type="predicted"/>
<dbReference type="GO" id="GO:0004451">
    <property type="term" value="F:isocitrate lyase activity"/>
    <property type="evidence" value="ECO:0007669"/>
    <property type="project" value="UniProtKB-EC"/>
</dbReference>
<evidence type="ECO:0000256" key="3">
    <source>
        <dbReference type="ARBA" id="ARBA00031022"/>
    </source>
</evidence>
<dbReference type="Pfam" id="PF00463">
    <property type="entry name" value="ICL"/>
    <property type="match status" value="2"/>
</dbReference>
<dbReference type="PIRSF" id="PIRSF001362">
    <property type="entry name" value="Isocit_lyase"/>
    <property type="match status" value="1"/>
</dbReference>